<dbReference type="AlphaFoldDB" id="A0A4Y2C546"/>
<proteinExistence type="predicted"/>
<protein>
    <submittedName>
        <fullName evidence="1">Uncharacterized protein</fullName>
    </submittedName>
</protein>
<dbReference type="EMBL" id="BGPR01000147">
    <property type="protein sequence ID" value="GBL99289.1"/>
    <property type="molecule type" value="Genomic_DNA"/>
</dbReference>
<reference evidence="1 2" key="1">
    <citation type="journal article" date="2019" name="Sci. Rep.">
        <title>Orb-weaving spider Araneus ventricosus genome elucidates the spidroin gene catalogue.</title>
        <authorList>
            <person name="Kono N."/>
            <person name="Nakamura H."/>
            <person name="Ohtoshi R."/>
            <person name="Moran D.A.P."/>
            <person name="Shinohara A."/>
            <person name="Yoshida Y."/>
            <person name="Fujiwara M."/>
            <person name="Mori M."/>
            <person name="Tomita M."/>
            <person name="Arakawa K."/>
        </authorList>
    </citation>
    <scope>NUCLEOTIDE SEQUENCE [LARGE SCALE GENOMIC DNA]</scope>
</reference>
<dbReference type="Proteomes" id="UP000499080">
    <property type="component" value="Unassembled WGS sequence"/>
</dbReference>
<evidence type="ECO:0000313" key="1">
    <source>
        <dbReference type="EMBL" id="GBL99289.1"/>
    </source>
</evidence>
<comment type="caution">
    <text evidence="1">The sequence shown here is derived from an EMBL/GenBank/DDBJ whole genome shotgun (WGS) entry which is preliminary data.</text>
</comment>
<organism evidence="1 2">
    <name type="scientific">Araneus ventricosus</name>
    <name type="common">Orbweaver spider</name>
    <name type="synonym">Epeira ventricosa</name>
    <dbReference type="NCBI Taxonomy" id="182803"/>
    <lineage>
        <taxon>Eukaryota</taxon>
        <taxon>Metazoa</taxon>
        <taxon>Ecdysozoa</taxon>
        <taxon>Arthropoda</taxon>
        <taxon>Chelicerata</taxon>
        <taxon>Arachnida</taxon>
        <taxon>Araneae</taxon>
        <taxon>Araneomorphae</taxon>
        <taxon>Entelegynae</taxon>
        <taxon>Araneoidea</taxon>
        <taxon>Araneidae</taxon>
        <taxon>Araneus</taxon>
    </lineage>
</organism>
<evidence type="ECO:0000313" key="2">
    <source>
        <dbReference type="Proteomes" id="UP000499080"/>
    </source>
</evidence>
<name>A0A4Y2C546_ARAVE</name>
<keyword evidence="2" id="KW-1185">Reference proteome</keyword>
<gene>
    <name evidence="1" type="ORF">AVEN_177321_1</name>
</gene>
<sequence length="117" mass="13422">MPYSLKRDRTAPHTLVLLIHKKSNSATLRLISSGERFCGKVFSVSQESLHFGFSLESSEKRQVKSSEKRHSIFSYKHDFFETFPNYVAHRRISTLKSSVAVYCFVSKNATTDGHHKI</sequence>
<accession>A0A4Y2C546</accession>